<dbReference type="Proteomes" id="UP000663671">
    <property type="component" value="Chromosome 5"/>
</dbReference>
<evidence type="ECO:0000256" key="3">
    <source>
        <dbReference type="PROSITE-ProRule" id="PRU00023"/>
    </source>
</evidence>
<dbReference type="PRINTS" id="PR01415">
    <property type="entry name" value="ANKYRIN"/>
</dbReference>
<dbReference type="AlphaFoldDB" id="A0A8A1MAY4"/>
<accession>A0A8A1MAY4</accession>
<dbReference type="PROSITE" id="PS50088">
    <property type="entry name" value="ANK_REPEAT"/>
    <property type="match status" value="3"/>
</dbReference>
<evidence type="ECO:0008006" key="6">
    <source>
        <dbReference type="Google" id="ProtNLM"/>
    </source>
</evidence>
<dbReference type="InterPro" id="IPR002110">
    <property type="entry name" value="Ankyrin_rpt"/>
</dbReference>
<protein>
    <recommendedName>
        <fullName evidence="6">Ankyrin repeat protein</fullName>
    </recommendedName>
</protein>
<reference evidence="4" key="1">
    <citation type="submission" date="2021-01" db="EMBL/GenBank/DDBJ databases">
        <title>Chromosome-level genome assembly of a human fungal pathogen reveals clustering of transcriptionally co-regulated genes.</title>
        <authorList>
            <person name="Voorhies M."/>
            <person name="Cohen S."/>
            <person name="Shea T.P."/>
            <person name="Petrus S."/>
            <person name="Munoz J.F."/>
            <person name="Poplawski S."/>
            <person name="Goldman W.E."/>
            <person name="Michael T."/>
            <person name="Cuomo C.A."/>
            <person name="Sil A."/>
            <person name="Beyhan S."/>
        </authorList>
    </citation>
    <scope>NUCLEOTIDE SEQUENCE</scope>
    <source>
        <strain evidence="4">WU24</strain>
    </source>
</reference>
<dbReference type="EMBL" id="CP069111">
    <property type="protein sequence ID" value="QSS61774.1"/>
    <property type="molecule type" value="Genomic_DNA"/>
</dbReference>
<name>A0A8A1MAY4_AJECA</name>
<keyword evidence="2 3" id="KW-0040">ANK repeat</keyword>
<feature type="repeat" description="ANK" evidence="3">
    <location>
        <begin position="134"/>
        <end position="166"/>
    </location>
</feature>
<dbReference type="PROSITE" id="PS50297">
    <property type="entry name" value="ANK_REP_REGION"/>
    <property type="match status" value="3"/>
</dbReference>
<dbReference type="OrthoDB" id="4178675at2759"/>
<dbReference type="Pfam" id="PF12796">
    <property type="entry name" value="Ank_2"/>
    <property type="match status" value="1"/>
</dbReference>
<evidence type="ECO:0000256" key="2">
    <source>
        <dbReference type="ARBA" id="ARBA00023043"/>
    </source>
</evidence>
<dbReference type="PANTHER" id="PTHR24171">
    <property type="entry name" value="ANKYRIN REPEAT DOMAIN-CONTAINING PROTEIN 39-RELATED"/>
    <property type="match status" value="1"/>
</dbReference>
<dbReference type="SMART" id="SM00248">
    <property type="entry name" value="ANK"/>
    <property type="match status" value="3"/>
</dbReference>
<dbReference type="InterPro" id="IPR036770">
    <property type="entry name" value="Ankyrin_rpt-contain_sf"/>
</dbReference>
<keyword evidence="1" id="KW-0677">Repeat</keyword>
<dbReference type="VEuPathDB" id="FungiDB:I7I51_03951"/>
<dbReference type="Pfam" id="PF00023">
    <property type="entry name" value="Ank"/>
    <property type="match status" value="1"/>
</dbReference>
<feature type="repeat" description="ANK" evidence="3">
    <location>
        <begin position="101"/>
        <end position="133"/>
    </location>
</feature>
<gene>
    <name evidence="4" type="ORF">I7I51_03951</name>
</gene>
<evidence type="ECO:0000256" key="1">
    <source>
        <dbReference type="ARBA" id="ARBA00022737"/>
    </source>
</evidence>
<organism evidence="4 5">
    <name type="scientific">Ajellomyces capsulatus</name>
    <name type="common">Darling's disease fungus</name>
    <name type="synonym">Histoplasma capsulatum</name>
    <dbReference type="NCBI Taxonomy" id="5037"/>
    <lineage>
        <taxon>Eukaryota</taxon>
        <taxon>Fungi</taxon>
        <taxon>Dikarya</taxon>
        <taxon>Ascomycota</taxon>
        <taxon>Pezizomycotina</taxon>
        <taxon>Eurotiomycetes</taxon>
        <taxon>Eurotiomycetidae</taxon>
        <taxon>Onygenales</taxon>
        <taxon>Ajellomycetaceae</taxon>
        <taxon>Histoplasma</taxon>
    </lineage>
</organism>
<dbReference type="SUPFAM" id="SSF48403">
    <property type="entry name" value="Ankyrin repeat"/>
    <property type="match status" value="1"/>
</dbReference>
<dbReference type="Gene3D" id="1.25.40.20">
    <property type="entry name" value="Ankyrin repeat-containing domain"/>
    <property type="match status" value="1"/>
</dbReference>
<dbReference type="PANTHER" id="PTHR24171:SF9">
    <property type="entry name" value="ANKYRIN REPEAT DOMAIN-CONTAINING PROTEIN 39"/>
    <property type="match status" value="1"/>
</dbReference>
<proteinExistence type="predicted"/>
<evidence type="ECO:0000313" key="4">
    <source>
        <dbReference type="EMBL" id="QSS61774.1"/>
    </source>
</evidence>
<evidence type="ECO:0000313" key="5">
    <source>
        <dbReference type="Proteomes" id="UP000663671"/>
    </source>
</evidence>
<sequence length="203" mass="22370">MNASEQHTRDGHPRRLSDTYVIRKFASADDDDYDDTCYICFEGWKAGDEMKVKEQLDKNINCSAQNFLGRTALHSAALRNHKAVAEILLDCGADASIVDYKKQAPLHIASSSFSLGIAILLVERGADISARDGGGMTPLHLAYQCGTLDTIRYLLEKGADPNAKDVYGFTPEMLRPDVVEYLTNAPIIQAFERAIDDIKATEA</sequence>
<feature type="repeat" description="ANK" evidence="3">
    <location>
        <begin position="68"/>
        <end position="100"/>
    </location>
</feature>